<evidence type="ECO:0000313" key="15">
    <source>
        <dbReference type="Proteomes" id="UP001420932"/>
    </source>
</evidence>
<feature type="transmembrane region" description="Helical" evidence="11">
    <location>
        <begin position="115"/>
        <end position="136"/>
    </location>
</feature>
<dbReference type="GO" id="GO:0016887">
    <property type="term" value="F:ATP hydrolysis activity"/>
    <property type="evidence" value="ECO:0007669"/>
    <property type="project" value="InterPro"/>
</dbReference>
<keyword evidence="3" id="KW-0813">Transport</keyword>
<name>A0AAP0NPL2_9MAGN</name>
<dbReference type="PIRSF" id="PIRSF002773">
    <property type="entry name" value="ABC_prm/ATPase_B"/>
    <property type="match status" value="1"/>
</dbReference>
<dbReference type="GO" id="GO:0015421">
    <property type="term" value="F:ABC-type oligopeptide transporter activity"/>
    <property type="evidence" value="ECO:0007669"/>
    <property type="project" value="TreeGrafter"/>
</dbReference>
<dbReference type="InterPro" id="IPR003439">
    <property type="entry name" value="ABC_transporter-like_ATP-bd"/>
</dbReference>
<dbReference type="InterPro" id="IPR017871">
    <property type="entry name" value="ABC_transporter-like_CS"/>
</dbReference>
<dbReference type="CDD" id="cd18780">
    <property type="entry name" value="ABC_6TM_AtABCB27_like"/>
    <property type="match status" value="1"/>
</dbReference>
<evidence type="ECO:0000256" key="6">
    <source>
        <dbReference type="ARBA" id="ARBA00022741"/>
    </source>
</evidence>
<dbReference type="SUPFAM" id="SSF90123">
    <property type="entry name" value="ABC transporter transmembrane region"/>
    <property type="match status" value="1"/>
</dbReference>
<organism evidence="14 15">
    <name type="scientific">Stephania yunnanensis</name>
    <dbReference type="NCBI Taxonomy" id="152371"/>
    <lineage>
        <taxon>Eukaryota</taxon>
        <taxon>Viridiplantae</taxon>
        <taxon>Streptophyta</taxon>
        <taxon>Embryophyta</taxon>
        <taxon>Tracheophyta</taxon>
        <taxon>Spermatophyta</taxon>
        <taxon>Magnoliopsida</taxon>
        <taxon>Ranunculales</taxon>
        <taxon>Menispermaceae</taxon>
        <taxon>Menispermoideae</taxon>
        <taxon>Cissampelideae</taxon>
        <taxon>Stephania</taxon>
    </lineage>
</organism>
<comment type="subcellular location">
    <subcellularLocation>
        <location evidence="1">Vacuole membrane</location>
        <topology evidence="1">Multi-pass membrane protein</topology>
    </subcellularLocation>
</comment>
<keyword evidence="6" id="KW-0547">Nucleotide-binding</keyword>
<dbReference type="InterPro" id="IPR036640">
    <property type="entry name" value="ABC1_TM_sf"/>
</dbReference>
<evidence type="ECO:0000256" key="5">
    <source>
        <dbReference type="ARBA" id="ARBA00022692"/>
    </source>
</evidence>
<evidence type="ECO:0000256" key="3">
    <source>
        <dbReference type="ARBA" id="ARBA00022448"/>
    </source>
</evidence>
<dbReference type="PROSITE" id="PS50893">
    <property type="entry name" value="ABC_TRANSPORTER_2"/>
    <property type="match status" value="1"/>
</dbReference>
<feature type="transmembrane region" description="Helical" evidence="11">
    <location>
        <begin position="331"/>
        <end position="355"/>
    </location>
</feature>
<evidence type="ECO:0000256" key="11">
    <source>
        <dbReference type="SAM" id="Phobius"/>
    </source>
</evidence>
<evidence type="ECO:0000256" key="7">
    <source>
        <dbReference type="ARBA" id="ARBA00022840"/>
    </source>
</evidence>
<dbReference type="GO" id="GO:0005524">
    <property type="term" value="F:ATP binding"/>
    <property type="evidence" value="ECO:0007669"/>
    <property type="project" value="UniProtKB-KW"/>
</dbReference>
<dbReference type="Pfam" id="PF00005">
    <property type="entry name" value="ABC_tran"/>
    <property type="match status" value="1"/>
</dbReference>
<keyword evidence="8 11" id="KW-1133">Transmembrane helix</keyword>
<dbReference type="Pfam" id="PF00664">
    <property type="entry name" value="ABC_membrane"/>
    <property type="match status" value="1"/>
</dbReference>
<evidence type="ECO:0000256" key="4">
    <source>
        <dbReference type="ARBA" id="ARBA00022554"/>
    </source>
</evidence>
<evidence type="ECO:0000259" key="13">
    <source>
        <dbReference type="PROSITE" id="PS50929"/>
    </source>
</evidence>
<dbReference type="PANTHER" id="PTHR43394">
    <property type="entry name" value="ATP-DEPENDENT PERMEASE MDL1, MITOCHONDRIAL"/>
    <property type="match status" value="1"/>
</dbReference>
<comment type="similarity">
    <text evidence="2">Belongs to the ABC transporter superfamily. ABCB family. Multidrug resistance exporter (TC 3.A.1.201) subfamily.</text>
</comment>
<evidence type="ECO:0000256" key="9">
    <source>
        <dbReference type="ARBA" id="ARBA00023136"/>
    </source>
</evidence>
<dbReference type="Gene3D" id="1.20.1560.10">
    <property type="entry name" value="ABC transporter type 1, transmembrane domain"/>
    <property type="match status" value="1"/>
</dbReference>
<dbReference type="FunFam" id="1.20.1560.10:FF:000058">
    <property type="entry name" value="ABC transporter B family member 25"/>
    <property type="match status" value="1"/>
</dbReference>
<dbReference type="GO" id="GO:0005743">
    <property type="term" value="C:mitochondrial inner membrane"/>
    <property type="evidence" value="ECO:0007669"/>
    <property type="project" value="TreeGrafter"/>
</dbReference>
<evidence type="ECO:0000259" key="12">
    <source>
        <dbReference type="PROSITE" id="PS50893"/>
    </source>
</evidence>
<keyword evidence="9 11" id="KW-0472">Membrane</keyword>
<keyword evidence="5 11" id="KW-0812">Transmembrane</keyword>
<dbReference type="AlphaFoldDB" id="A0AAP0NPL2"/>
<feature type="transmembrane region" description="Helical" evidence="11">
    <location>
        <begin position="295"/>
        <end position="319"/>
    </location>
</feature>
<sequence length="669" mass="72304">MPRNEFGTTLGSERLPLLNHHRADRKENVDQSSNGPLTDLELGGAGQAAHVGFGRVIQLAKPDAGKLILATIALLVASTSSILIPKFGGRIIDIVSKDISTPNKKAEAWDDVKKTILAIVLIVIVGSICAVVRAWLFSSASERVVARLRKKLFSHLVNQEIAFFDITRTRELLSRLSEDTQIIKNAATTNLSEALRNLSTAFIGLGFMFNTSWKLTLLALAVVPAISVGVRQFGRYLRELSHKTQAAAAVAASIAEDSFSAIRTVRSFAQEDYEISRYSEKVDETLNLGLKQAKVVGLFAGGLNAASTLSVVVVVIYGANLTINGSMTTGALTSFILYSLTVGSSVSGLSGLYSAAMKATGASRRVFQLLDRISSMPPSGNKCPLGDGDGDVELDDVWFAYPSRPNHMVLQGITLKLKPDSKTALVGPSGGGKTTIANLIERFYDPLKGKILLNGVTLVEISHQHLHRKISIVSQEPVLFNCSIEENIAYGVEGKASIGEIENAAKMANAHEFISKFPEKYRTYVGERGLRLSGGQKQRIAIARALLMNPRILLLDEATSALDAESEFLVQDAMDSLMKGRTVLVIAHRLSTVKSADTVAVVSDGQVVERGTHDELLSKDGIYTALVRRQLQGAKAELDSYSDNGAKPSQENRIDLVSEETITRSQSRT</sequence>
<gene>
    <name evidence="14" type="ORF">Syun_021240</name>
</gene>
<reference evidence="14 15" key="1">
    <citation type="submission" date="2024-01" db="EMBL/GenBank/DDBJ databases">
        <title>Genome assemblies of Stephania.</title>
        <authorList>
            <person name="Yang L."/>
        </authorList>
    </citation>
    <scope>NUCLEOTIDE SEQUENCE [LARGE SCALE GENOMIC DNA]</scope>
    <source>
        <strain evidence="14">YNDBR</strain>
        <tissue evidence="14">Leaf</tissue>
    </source>
</reference>
<dbReference type="InterPro" id="IPR011527">
    <property type="entry name" value="ABC1_TM_dom"/>
</dbReference>
<dbReference type="InterPro" id="IPR039421">
    <property type="entry name" value="Type_1_exporter"/>
</dbReference>
<evidence type="ECO:0000256" key="10">
    <source>
        <dbReference type="SAM" id="MobiDB-lite"/>
    </source>
</evidence>
<feature type="region of interest" description="Disordered" evidence="10">
    <location>
        <begin position="17"/>
        <end position="36"/>
    </location>
</feature>
<feature type="transmembrane region" description="Helical" evidence="11">
    <location>
        <begin position="67"/>
        <end position="84"/>
    </location>
</feature>
<evidence type="ECO:0000256" key="8">
    <source>
        <dbReference type="ARBA" id="ARBA00022989"/>
    </source>
</evidence>
<dbReference type="Gene3D" id="3.40.50.300">
    <property type="entry name" value="P-loop containing nucleotide triphosphate hydrolases"/>
    <property type="match status" value="1"/>
</dbReference>
<dbReference type="InterPro" id="IPR027417">
    <property type="entry name" value="P-loop_NTPase"/>
</dbReference>
<dbReference type="GO" id="GO:0090374">
    <property type="term" value="P:oligopeptide export from mitochondrion"/>
    <property type="evidence" value="ECO:0007669"/>
    <property type="project" value="TreeGrafter"/>
</dbReference>
<dbReference type="EMBL" id="JBBNAF010000009">
    <property type="protein sequence ID" value="KAK9114443.1"/>
    <property type="molecule type" value="Genomic_DNA"/>
</dbReference>
<dbReference type="SUPFAM" id="SSF52540">
    <property type="entry name" value="P-loop containing nucleoside triphosphate hydrolases"/>
    <property type="match status" value="1"/>
</dbReference>
<evidence type="ECO:0000256" key="2">
    <source>
        <dbReference type="ARBA" id="ARBA00007577"/>
    </source>
</evidence>
<dbReference type="PANTHER" id="PTHR43394:SF1">
    <property type="entry name" value="ATP-BINDING CASSETTE SUB-FAMILY B MEMBER 10, MITOCHONDRIAL"/>
    <property type="match status" value="1"/>
</dbReference>
<dbReference type="CDD" id="cd03249">
    <property type="entry name" value="ABC_MTABC3_MDL1_MDL2"/>
    <property type="match status" value="1"/>
</dbReference>
<comment type="caution">
    <text evidence="14">The sequence shown here is derived from an EMBL/GenBank/DDBJ whole genome shotgun (WGS) entry which is preliminary data.</text>
</comment>
<keyword evidence="15" id="KW-1185">Reference proteome</keyword>
<keyword evidence="7" id="KW-0067">ATP-binding</keyword>
<dbReference type="PROSITE" id="PS50929">
    <property type="entry name" value="ABC_TM1F"/>
    <property type="match status" value="1"/>
</dbReference>
<feature type="domain" description="ABC transporter" evidence="12">
    <location>
        <begin position="392"/>
        <end position="629"/>
    </location>
</feature>
<dbReference type="GO" id="GO:0005774">
    <property type="term" value="C:vacuolar membrane"/>
    <property type="evidence" value="ECO:0007669"/>
    <property type="project" value="UniProtKB-SubCell"/>
</dbReference>
<feature type="domain" description="ABC transmembrane type-1" evidence="13">
    <location>
        <begin position="68"/>
        <end position="358"/>
    </location>
</feature>
<evidence type="ECO:0000256" key="1">
    <source>
        <dbReference type="ARBA" id="ARBA00004128"/>
    </source>
</evidence>
<feature type="region of interest" description="Disordered" evidence="10">
    <location>
        <begin position="637"/>
        <end position="669"/>
    </location>
</feature>
<evidence type="ECO:0008006" key="16">
    <source>
        <dbReference type="Google" id="ProtNLM"/>
    </source>
</evidence>
<dbReference type="FunFam" id="3.40.50.300:FF:000836">
    <property type="entry name" value="ABC transporter B family member 25"/>
    <property type="match status" value="1"/>
</dbReference>
<dbReference type="Proteomes" id="UP001420932">
    <property type="component" value="Unassembled WGS sequence"/>
</dbReference>
<proteinExistence type="inferred from homology"/>
<evidence type="ECO:0000313" key="14">
    <source>
        <dbReference type="EMBL" id="KAK9114443.1"/>
    </source>
</evidence>
<dbReference type="InterPro" id="IPR003593">
    <property type="entry name" value="AAA+_ATPase"/>
</dbReference>
<keyword evidence="4" id="KW-0926">Vacuole</keyword>
<dbReference type="PROSITE" id="PS00211">
    <property type="entry name" value="ABC_TRANSPORTER_1"/>
    <property type="match status" value="1"/>
</dbReference>
<protein>
    <recommendedName>
        <fullName evidence="16">ABC transporter B family member 25</fullName>
    </recommendedName>
</protein>
<dbReference type="SMART" id="SM00382">
    <property type="entry name" value="AAA"/>
    <property type="match status" value="1"/>
</dbReference>
<accession>A0AAP0NPL2</accession>
<dbReference type="GO" id="GO:0010044">
    <property type="term" value="P:response to aluminum ion"/>
    <property type="evidence" value="ECO:0007669"/>
    <property type="project" value="UniProtKB-ARBA"/>
</dbReference>